<evidence type="ECO:0000256" key="1">
    <source>
        <dbReference type="ARBA" id="ARBA00004123"/>
    </source>
</evidence>
<dbReference type="GO" id="GO:1902369">
    <property type="term" value="P:negative regulation of RNA catabolic process"/>
    <property type="evidence" value="ECO:0007669"/>
    <property type="project" value="TreeGrafter"/>
</dbReference>
<comment type="similarity">
    <text evidence="2">Belongs to the NRDE2 family.</text>
</comment>
<dbReference type="GO" id="GO:0031048">
    <property type="term" value="P:regulatory ncRNA-mediated heterochromatin formation"/>
    <property type="evidence" value="ECO:0007669"/>
    <property type="project" value="TreeGrafter"/>
</dbReference>
<comment type="caution">
    <text evidence="4">The sequence shown here is derived from an EMBL/GenBank/DDBJ whole genome shotgun (WGS) entry which is preliminary data.</text>
</comment>
<organism evidence="4 5">
    <name type="scientific">Pinctada imbricata</name>
    <name type="common">Atlantic pearl-oyster</name>
    <name type="synonym">Pinctada martensii</name>
    <dbReference type="NCBI Taxonomy" id="66713"/>
    <lineage>
        <taxon>Eukaryota</taxon>
        <taxon>Metazoa</taxon>
        <taxon>Spiralia</taxon>
        <taxon>Lophotrochozoa</taxon>
        <taxon>Mollusca</taxon>
        <taxon>Bivalvia</taxon>
        <taxon>Autobranchia</taxon>
        <taxon>Pteriomorphia</taxon>
        <taxon>Pterioida</taxon>
        <taxon>Pterioidea</taxon>
        <taxon>Pteriidae</taxon>
        <taxon>Pinctada</taxon>
    </lineage>
</organism>
<evidence type="ECO:0000313" key="5">
    <source>
        <dbReference type="Proteomes" id="UP001186944"/>
    </source>
</evidence>
<reference evidence="4" key="1">
    <citation type="submission" date="2019-08" db="EMBL/GenBank/DDBJ databases">
        <title>The improved chromosome-level genome for the pearl oyster Pinctada fucata martensii using PacBio sequencing and Hi-C.</title>
        <authorList>
            <person name="Zheng Z."/>
        </authorList>
    </citation>
    <scope>NUCLEOTIDE SEQUENCE</scope>
    <source>
        <strain evidence="4">ZZ-2019</strain>
        <tissue evidence="4">Adductor muscle</tissue>
    </source>
</reference>
<dbReference type="PANTHER" id="PTHR13471:SF0">
    <property type="entry name" value="NUCLEAR EXOSOME REGULATOR NRDE2"/>
    <property type="match status" value="1"/>
</dbReference>
<accession>A0AA89BSW5</accession>
<dbReference type="PANTHER" id="PTHR13471">
    <property type="entry name" value="TETRATRICOPEPTIDE-LIKE HELICAL"/>
    <property type="match status" value="1"/>
</dbReference>
<dbReference type="GO" id="GO:0071013">
    <property type="term" value="C:catalytic step 2 spliceosome"/>
    <property type="evidence" value="ECO:0007669"/>
    <property type="project" value="TreeGrafter"/>
</dbReference>
<sequence length="203" mass="23692">MDYNFKSLFILSILRKKTIYGNKVFIDEIRDLEAKDAFRIDRKSNAENWNYQSLYKGHVAKFHDTYRTCMGQTDGEPLYVREKIEKEVKKEKKRYYSKENARVANRAPIERLCTDDTSAKNGQTVLPEKMLLPSEPITKERIRDVDVREKLLDADTKLYVEGKGSVKDDIDEGEISADVLASHRKIEEYNRKLREDPHNVPCG</sequence>
<keyword evidence="5" id="KW-1185">Reference proteome</keyword>
<evidence type="ECO:0000313" key="4">
    <source>
        <dbReference type="EMBL" id="KAK3093055.1"/>
    </source>
</evidence>
<dbReference type="InterPro" id="IPR013633">
    <property type="entry name" value="NRDE-2"/>
</dbReference>
<evidence type="ECO:0000256" key="2">
    <source>
        <dbReference type="ARBA" id="ARBA00009265"/>
    </source>
</evidence>
<dbReference type="Proteomes" id="UP001186944">
    <property type="component" value="Unassembled WGS sequence"/>
</dbReference>
<dbReference type="AlphaFoldDB" id="A0AA89BSW5"/>
<comment type="subcellular location">
    <subcellularLocation>
        <location evidence="1">Nucleus</location>
    </subcellularLocation>
</comment>
<keyword evidence="3" id="KW-0539">Nucleus</keyword>
<dbReference type="EMBL" id="VSWD01000009">
    <property type="protein sequence ID" value="KAK3093055.1"/>
    <property type="molecule type" value="Genomic_DNA"/>
</dbReference>
<name>A0AA89BSW5_PINIB</name>
<protein>
    <submittedName>
        <fullName evidence="4">Uncharacterized protein</fullName>
    </submittedName>
</protein>
<evidence type="ECO:0000256" key="3">
    <source>
        <dbReference type="ARBA" id="ARBA00023242"/>
    </source>
</evidence>
<gene>
    <name evidence="4" type="ORF">FSP39_010568</name>
</gene>
<proteinExistence type="inferred from homology"/>